<dbReference type="PANTHER" id="PTHR30461">
    <property type="entry name" value="DNA-INVERTASE FROM LAMBDOID PROPHAGE"/>
    <property type="match status" value="1"/>
</dbReference>
<evidence type="ECO:0000313" key="4">
    <source>
        <dbReference type="EMBL" id="MUG72181.1"/>
    </source>
</evidence>
<evidence type="ECO:0000313" key="5">
    <source>
        <dbReference type="Proteomes" id="UP000450917"/>
    </source>
</evidence>
<dbReference type="InterPro" id="IPR036162">
    <property type="entry name" value="Resolvase-like_N_sf"/>
</dbReference>
<keyword evidence="5" id="KW-1185">Reference proteome</keyword>
<protein>
    <recommendedName>
        <fullName evidence="6">Recombinase family protein</fullName>
    </recommendedName>
</protein>
<dbReference type="Gene3D" id="3.90.1750.20">
    <property type="entry name" value="Putative Large Serine Recombinase, Chain B, Domain 2"/>
    <property type="match status" value="1"/>
</dbReference>
<dbReference type="Pfam" id="PF13408">
    <property type="entry name" value="Zn_ribbon_recom"/>
    <property type="match status" value="1"/>
</dbReference>
<dbReference type="GO" id="GO:0000150">
    <property type="term" value="F:DNA strand exchange activity"/>
    <property type="evidence" value="ECO:0007669"/>
    <property type="project" value="InterPro"/>
</dbReference>
<dbReference type="EMBL" id="WNZX01000013">
    <property type="protein sequence ID" value="MUG72181.1"/>
    <property type="molecule type" value="Genomic_DNA"/>
</dbReference>
<proteinExistence type="predicted"/>
<dbReference type="SUPFAM" id="SSF53041">
    <property type="entry name" value="Resolvase-like"/>
    <property type="match status" value="1"/>
</dbReference>
<dbReference type="PANTHER" id="PTHR30461:SF23">
    <property type="entry name" value="DNA RECOMBINASE-RELATED"/>
    <property type="match status" value="1"/>
</dbReference>
<dbReference type="InterPro" id="IPR025827">
    <property type="entry name" value="Zn_ribbon_recom_dom"/>
</dbReference>
<evidence type="ECO:0008006" key="6">
    <source>
        <dbReference type="Google" id="ProtNLM"/>
    </source>
</evidence>
<dbReference type="InterPro" id="IPR006119">
    <property type="entry name" value="Resolv_N"/>
</dbReference>
<dbReference type="Pfam" id="PF00239">
    <property type="entry name" value="Resolvase"/>
    <property type="match status" value="1"/>
</dbReference>
<dbReference type="RefSeq" id="WP_155615065.1">
    <property type="nucleotide sequence ID" value="NZ_WNZX01000013.1"/>
</dbReference>
<dbReference type="PROSITE" id="PS51736">
    <property type="entry name" value="RECOMBINASES_3"/>
    <property type="match status" value="1"/>
</dbReference>
<name>A0A7X2ZDI9_9BACL</name>
<feature type="domain" description="Recombinase" evidence="3">
    <location>
        <begin position="156"/>
        <end position="296"/>
    </location>
</feature>
<gene>
    <name evidence="4" type="ORF">GNP93_16035</name>
</gene>
<comment type="caution">
    <text evidence="4">The sequence shown here is derived from an EMBL/GenBank/DDBJ whole genome shotgun (WGS) entry which is preliminary data.</text>
</comment>
<dbReference type="GO" id="GO:0003677">
    <property type="term" value="F:DNA binding"/>
    <property type="evidence" value="ECO:0007669"/>
    <property type="project" value="InterPro"/>
</dbReference>
<accession>A0A7X2ZDI9</accession>
<feature type="coiled-coil region" evidence="1">
    <location>
        <begin position="378"/>
        <end position="464"/>
    </location>
</feature>
<evidence type="ECO:0000259" key="2">
    <source>
        <dbReference type="PROSITE" id="PS51736"/>
    </source>
</evidence>
<dbReference type="SMART" id="SM00857">
    <property type="entry name" value="Resolvase"/>
    <property type="match status" value="1"/>
</dbReference>
<dbReference type="Gene3D" id="3.40.50.1390">
    <property type="entry name" value="Resolvase, N-terminal catalytic domain"/>
    <property type="match status" value="1"/>
</dbReference>
<reference evidence="4 5" key="1">
    <citation type="submission" date="2019-11" db="EMBL/GenBank/DDBJ databases">
        <title>Draft genome sequences of five Paenibacillus species of dairy origin.</title>
        <authorList>
            <person name="Olajide A.M."/>
            <person name="Chen S."/>
            <person name="Lapointe G."/>
        </authorList>
    </citation>
    <scope>NUCLEOTIDE SEQUENCE [LARGE SCALE GENOMIC DNA]</scope>
    <source>
        <strain evidence="4 5">2CS3</strain>
    </source>
</reference>
<keyword evidence="1" id="KW-0175">Coiled coil</keyword>
<dbReference type="Proteomes" id="UP000450917">
    <property type="component" value="Unassembled WGS sequence"/>
</dbReference>
<sequence>MRCAVYARVSTGLDSQKDSLENQVSFFENFIREKGWELVGIYADEGKSGTSTVKRKELQRLMKDAEQGGFDVVLIKSISRWARDTVDSLTLVRKLKSLGVTVISAKDGYNSSEDDGELRLTIFSMLAQSQSEDISTNVSFGIAEKSRKGVFHGTPPYGYDKIRGKLVPNPLHAPTVKLIFRLYLEEGWGMQKIANYLNAHNIPTPRSVLGAKNAGDKWHDTAVKIILKNPNYTGDLVQGRSKVDFKDKVYNQQRGYKKRIVLEQDKWIIVPNAHEALVTKEEFEAVQEKINKKAEKVFRGRGTKSLFARIAFCPDCGAGLNYMYDRKGYICATYKKNGSKRCSKHYIKHELLKERVLMDIRELASNSLNMKSLVQLALKRAGNKMASATDELQRILRELESLRREKNELLRLLTRQVIDQATYEDQFQFIDKDYKALLHRKMELEELLSKEKDTETSLSAFQKEIQQFAQLEMPDEETLRQVLHKLIDKVFVHENGRIEIHYNFKNPMLKGA</sequence>
<dbReference type="Pfam" id="PF07508">
    <property type="entry name" value="Recombinase"/>
    <property type="match status" value="1"/>
</dbReference>
<dbReference type="InterPro" id="IPR011109">
    <property type="entry name" value="DNA_bind_recombinase_dom"/>
</dbReference>
<evidence type="ECO:0000259" key="3">
    <source>
        <dbReference type="PROSITE" id="PS51737"/>
    </source>
</evidence>
<feature type="domain" description="Resolvase/invertase-type recombinase catalytic" evidence="2">
    <location>
        <begin position="2"/>
        <end position="149"/>
    </location>
</feature>
<organism evidence="4 5">
    <name type="scientific">Paenibacillus validus</name>
    <dbReference type="NCBI Taxonomy" id="44253"/>
    <lineage>
        <taxon>Bacteria</taxon>
        <taxon>Bacillati</taxon>
        <taxon>Bacillota</taxon>
        <taxon>Bacilli</taxon>
        <taxon>Bacillales</taxon>
        <taxon>Paenibacillaceae</taxon>
        <taxon>Paenibacillus</taxon>
    </lineage>
</organism>
<dbReference type="InterPro" id="IPR050639">
    <property type="entry name" value="SSR_resolvase"/>
</dbReference>
<evidence type="ECO:0000256" key="1">
    <source>
        <dbReference type="SAM" id="Coils"/>
    </source>
</evidence>
<dbReference type="AlphaFoldDB" id="A0A7X2ZDI9"/>
<dbReference type="PROSITE" id="PS51737">
    <property type="entry name" value="RECOMBINASE_DNA_BIND"/>
    <property type="match status" value="1"/>
</dbReference>
<dbReference type="CDD" id="cd00338">
    <property type="entry name" value="Ser_Recombinase"/>
    <property type="match status" value="1"/>
</dbReference>
<dbReference type="InterPro" id="IPR038109">
    <property type="entry name" value="DNA_bind_recomb_sf"/>
</dbReference>